<dbReference type="InterPro" id="IPR025398">
    <property type="entry name" value="DUF4371"/>
</dbReference>
<dbReference type="PANTHER" id="PTHR46289">
    <property type="entry name" value="52 KDA REPRESSOR OF THE INHIBITOR OF THE PROTEIN KINASE-LIKE PROTEIN-RELATED"/>
    <property type="match status" value="1"/>
</dbReference>
<keyword evidence="1" id="KW-0472">Membrane</keyword>
<reference evidence="3 4" key="1">
    <citation type="submission" date="2019-08" db="EMBL/GenBank/DDBJ databases">
        <title>Whole genome of Aphis craccivora.</title>
        <authorList>
            <person name="Voronova N.V."/>
            <person name="Shulinski R.S."/>
            <person name="Bandarenka Y.V."/>
            <person name="Zhorov D.G."/>
            <person name="Warner D."/>
        </authorList>
    </citation>
    <scope>NUCLEOTIDE SEQUENCE [LARGE SCALE GENOMIC DNA]</scope>
    <source>
        <strain evidence="3">180601</strain>
        <tissue evidence="3">Whole Body</tissue>
    </source>
</reference>
<dbReference type="Pfam" id="PF05699">
    <property type="entry name" value="Dimer_Tnp_hAT"/>
    <property type="match status" value="1"/>
</dbReference>
<dbReference type="InterPro" id="IPR052958">
    <property type="entry name" value="IFN-induced_PKR_regulator"/>
</dbReference>
<sequence length="897" mass="102416">MIVISHKCLKIQIHLTHSIVCLFTITYYFAIMDSSNNVNKRQKKIHSFFQKKLKVESNKNSDVPVSIMINVTKSSNNSSTKDLTESDLSINDITIDCENIANNQCNMSNITSTSKGDVLVMMTDLDIGLIIGRPRHQINDTEKFEFLCNSMRPSPDYKFPASGPRKLKFQNKWFYNWKWLSYSKSLDGAFCVYCVLFGTDEVKYQKLGKLVCEKYNSWNCAVEKFNKHQSLIYHLTAMEKANGFLNIFNNKQNSVAVQLDTKLQLEIEENRLFIQPIIENILLCGRQGLALRGHKDYGPIQFGTPFPSENDGNFRALLRYRINGGDQKFLQRLQNCPRNATYTSSGIQNQIIDIIGSIIIKKLVNKINLAKCFTVLADETCDISGIEQFSLCVRYYDNDTKMMREDFLKFVPVVDVTGNGLAVVLMDRLRNIGLDLNFLRGQGYDGASAMRGHFNGVQAVVRRSYPLAVYSHCSSHSLNLAISDACNMKSIRNATGTLQAIYVFFKTPKRQDVLRKTIDKIAPENKKKKLKDLCPTRWVERHESVMVFLELFDSVIEALEEISNWVDRETSSKSNNLLCSLKNGEFLLAVYVLAKALSISLPLSRQLQTENLDLVKAIELAEDVSQAVMELRRKAEEDFKEIYTEVNRKCETLGVAITIPRLTKNQQHRSNFSTNSSEEYFRLSIYIPFLDSLSNQLSERFLAHKSLVKNFSCLLTEHVDDEENFDKLLEIYAEDIKVDEKSAKGEFLVWKQQFKKSTPKNVIDALHKCSSIIFPSIHRLLVILATFPVTTSTSERSFSTLRRLKTYLRNTVGENRLNGLALMQIHRDISVSTTEQIIFQCAQLNTTVFNENFFSFEVGKENGPTIFNLYDSLPSFIPNNINVISNGKRYVTVRSGL</sequence>
<evidence type="ECO:0000256" key="1">
    <source>
        <dbReference type="SAM" id="Phobius"/>
    </source>
</evidence>
<dbReference type="EMBL" id="VUJU01006848">
    <property type="protein sequence ID" value="KAF0747439.1"/>
    <property type="molecule type" value="Genomic_DNA"/>
</dbReference>
<feature type="transmembrane region" description="Helical" evidence="1">
    <location>
        <begin position="12"/>
        <end position="31"/>
    </location>
</feature>
<dbReference type="InterPro" id="IPR006580">
    <property type="entry name" value="Znf_TTF"/>
</dbReference>
<dbReference type="GO" id="GO:0046983">
    <property type="term" value="F:protein dimerization activity"/>
    <property type="evidence" value="ECO:0007669"/>
    <property type="project" value="InterPro"/>
</dbReference>
<organism evidence="3 4">
    <name type="scientific">Aphis craccivora</name>
    <name type="common">Cowpea aphid</name>
    <dbReference type="NCBI Taxonomy" id="307492"/>
    <lineage>
        <taxon>Eukaryota</taxon>
        <taxon>Metazoa</taxon>
        <taxon>Ecdysozoa</taxon>
        <taxon>Arthropoda</taxon>
        <taxon>Hexapoda</taxon>
        <taxon>Insecta</taxon>
        <taxon>Pterygota</taxon>
        <taxon>Neoptera</taxon>
        <taxon>Paraneoptera</taxon>
        <taxon>Hemiptera</taxon>
        <taxon>Sternorrhyncha</taxon>
        <taxon>Aphidomorpha</taxon>
        <taxon>Aphidoidea</taxon>
        <taxon>Aphididae</taxon>
        <taxon>Aphidini</taxon>
        <taxon>Aphis</taxon>
        <taxon>Aphis</taxon>
    </lineage>
</organism>
<dbReference type="PANTHER" id="PTHR46289:SF14">
    <property type="entry name" value="DUF4371 DOMAIN-CONTAINING PROTEIN"/>
    <property type="match status" value="1"/>
</dbReference>
<dbReference type="InterPro" id="IPR012337">
    <property type="entry name" value="RNaseH-like_sf"/>
</dbReference>
<proteinExistence type="predicted"/>
<dbReference type="Proteomes" id="UP000478052">
    <property type="component" value="Unassembled WGS sequence"/>
</dbReference>
<feature type="domain" description="TTF-type" evidence="2">
    <location>
        <begin position="165"/>
        <end position="261"/>
    </location>
</feature>
<dbReference type="InterPro" id="IPR008906">
    <property type="entry name" value="HATC_C_dom"/>
</dbReference>
<comment type="caution">
    <text evidence="3">The sequence shown here is derived from an EMBL/GenBank/DDBJ whole genome shotgun (WGS) entry which is preliminary data.</text>
</comment>
<keyword evidence="1" id="KW-0812">Transmembrane</keyword>
<keyword evidence="1" id="KW-1133">Transmembrane helix</keyword>
<dbReference type="Pfam" id="PF14291">
    <property type="entry name" value="DUF4371"/>
    <property type="match status" value="1"/>
</dbReference>
<dbReference type="SMART" id="SM00597">
    <property type="entry name" value="ZnF_TTF"/>
    <property type="match status" value="1"/>
</dbReference>
<accession>A0A6G0Y1Z2</accession>
<dbReference type="SUPFAM" id="SSF53098">
    <property type="entry name" value="Ribonuclease H-like"/>
    <property type="match status" value="1"/>
</dbReference>
<keyword evidence="4" id="KW-1185">Reference proteome</keyword>
<protein>
    <submittedName>
        <fullName evidence="3">Zinc finger MYM-type protein 1-like</fullName>
    </submittedName>
</protein>
<evidence type="ECO:0000313" key="4">
    <source>
        <dbReference type="Proteomes" id="UP000478052"/>
    </source>
</evidence>
<dbReference type="AlphaFoldDB" id="A0A6G0Y1Z2"/>
<gene>
    <name evidence="3" type="ORF">FWK35_00032696</name>
</gene>
<dbReference type="OrthoDB" id="6614843at2759"/>
<evidence type="ECO:0000259" key="2">
    <source>
        <dbReference type="SMART" id="SM00597"/>
    </source>
</evidence>
<name>A0A6G0Y1Z2_APHCR</name>
<evidence type="ECO:0000313" key="3">
    <source>
        <dbReference type="EMBL" id="KAF0747439.1"/>
    </source>
</evidence>